<dbReference type="Proteomes" id="UP001144347">
    <property type="component" value="Unassembled WGS sequence"/>
</dbReference>
<name>A0ABT4LBL2_9SPHI</name>
<organism evidence="8 9">
    <name type="scientific">Pedobacter punctiformis</name>
    <dbReference type="NCBI Taxonomy" id="3004097"/>
    <lineage>
        <taxon>Bacteria</taxon>
        <taxon>Pseudomonadati</taxon>
        <taxon>Bacteroidota</taxon>
        <taxon>Sphingobacteriia</taxon>
        <taxon>Sphingobacteriales</taxon>
        <taxon>Sphingobacteriaceae</taxon>
        <taxon>Pedobacter</taxon>
    </lineage>
</organism>
<keyword evidence="9" id="KW-1185">Reference proteome</keyword>
<feature type="domain" description="RagB/SusD" evidence="6">
    <location>
        <begin position="335"/>
        <end position="488"/>
    </location>
</feature>
<gene>
    <name evidence="8" type="ORF">O0955_14985</name>
</gene>
<dbReference type="InterPro" id="IPR033985">
    <property type="entry name" value="SusD-like_N"/>
</dbReference>
<evidence type="ECO:0000313" key="8">
    <source>
        <dbReference type="EMBL" id="MCZ4245311.1"/>
    </source>
</evidence>
<evidence type="ECO:0000259" key="7">
    <source>
        <dbReference type="Pfam" id="PF14322"/>
    </source>
</evidence>
<sequence length="525" mass="57689">MKTKIKYILALVIGSQLLNSCKKDLDVNFQERILVDNYYKTPADALAGLVSVYDRFGFQDGGLFDKVAIMDVASDDQIAGGGNATDVNSLQVVSNYTLSPAVGPQGYLWNKGYAGIYRANILLARIDGIQMDAATKSRYTAEAKTLRALFYFDLVRFFKKIPLITAEVPVSGMYDVEQVAPADIYTFIEKELLDAIPGLPNTVPAATEGGRLTKGAAQALLGKIYLWQKKYQLAADQFAIVNGPTPGQANPTYGYKLLPNFADLWKYSNKFNSESILEIVHTGASNGGWGDAGATEGNLLNIITGPRGYNANPGAPDYYGGYSFLVFRKEFFDFIHFDPRNKATVANLDSLEKNYVIGNYDGLGPVNPGVKKPGYTPGYLNTGYFLEKFLARNSNKTTVGTNYDLNFSQDIYEIRLADTYLLEAESLMDAGAAVGAGSRAYQLLNAVRARVGLNPVAVTQDNIEKERRLELAGEGHRWLDLVRWGKAASVLAFKGFVAGKHEVFPIPQNELNNTKIVQNDEWKGK</sequence>
<dbReference type="Pfam" id="PF14322">
    <property type="entry name" value="SusD-like_3"/>
    <property type="match status" value="1"/>
</dbReference>
<evidence type="ECO:0000259" key="6">
    <source>
        <dbReference type="Pfam" id="PF07980"/>
    </source>
</evidence>
<accession>A0ABT4LBL2</accession>
<dbReference type="EMBL" id="JAPWGM010000005">
    <property type="protein sequence ID" value="MCZ4245311.1"/>
    <property type="molecule type" value="Genomic_DNA"/>
</dbReference>
<dbReference type="RefSeq" id="WP_269428366.1">
    <property type="nucleotide sequence ID" value="NZ_JAPWGM010000005.1"/>
</dbReference>
<feature type="domain" description="SusD-like N-terminal" evidence="7">
    <location>
        <begin position="88"/>
        <end position="226"/>
    </location>
</feature>
<proteinExistence type="inferred from homology"/>
<keyword evidence="3" id="KW-0732">Signal</keyword>
<evidence type="ECO:0000313" key="9">
    <source>
        <dbReference type="Proteomes" id="UP001144347"/>
    </source>
</evidence>
<dbReference type="CDD" id="cd08977">
    <property type="entry name" value="SusD"/>
    <property type="match status" value="1"/>
</dbReference>
<dbReference type="SUPFAM" id="SSF48452">
    <property type="entry name" value="TPR-like"/>
    <property type="match status" value="1"/>
</dbReference>
<comment type="subcellular location">
    <subcellularLocation>
        <location evidence="1">Cell outer membrane</location>
    </subcellularLocation>
</comment>
<protein>
    <submittedName>
        <fullName evidence="8">RagB/SusD family nutrient uptake outer membrane protein</fullName>
    </submittedName>
</protein>
<evidence type="ECO:0000256" key="1">
    <source>
        <dbReference type="ARBA" id="ARBA00004442"/>
    </source>
</evidence>
<dbReference type="InterPro" id="IPR011990">
    <property type="entry name" value="TPR-like_helical_dom_sf"/>
</dbReference>
<evidence type="ECO:0000256" key="3">
    <source>
        <dbReference type="ARBA" id="ARBA00022729"/>
    </source>
</evidence>
<dbReference type="InterPro" id="IPR012944">
    <property type="entry name" value="SusD_RagB_dom"/>
</dbReference>
<keyword evidence="4" id="KW-0472">Membrane</keyword>
<reference evidence="8" key="1">
    <citation type="submission" date="2022-12" db="EMBL/GenBank/DDBJ databases">
        <title>Genome sequence of HCMS5-2.</title>
        <authorList>
            <person name="Woo H."/>
        </authorList>
    </citation>
    <scope>NUCLEOTIDE SEQUENCE</scope>
    <source>
        <strain evidence="8">HCMS5-2</strain>
    </source>
</reference>
<evidence type="ECO:0000256" key="4">
    <source>
        <dbReference type="ARBA" id="ARBA00023136"/>
    </source>
</evidence>
<keyword evidence="5" id="KW-0998">Cell outer membrane</keyword>
<evidence type="ECO:0000256" key="2">
    <source>
        <dbReference type="ARBA" id="ARBA00006275"/>
    </source>
</evidence>
<dbReference type="Pfam" id="PF07980">
    <property type="entry name" value="SusD_RagB"/>
    <property type="match status" value="1"/>
</dbReference>
<dbReference type="Gene3D" id="1.25.40.390">
    <property type="match status" value="1"/>
</dbReference>
<comment type="similarity">
    <text evidence="2">Belongs to the SusD family.</text>
</comment>
<evidence type="ECO:0000256" key="5">
    <source>
        <dbReference type="ARBA" id="ARBA00023237"/>
    </source>
</evidence>
<comment type="caution">
    <text evidence="8">The sequence shown here is derived from an EMBL/GenBank/DDBJ whole genome shotgun (WGS) entry which is preliminary data.</text>
</comment>